<dbReference type="InterPro" id="IPR001818">
    <property type="entry name" value="Pept_M10_metallopeptidase"/>
</dbReference>
<keyword evidence="5" id="KW-0732">Signal</keyword>
<evidence type="ECO:0000313" key="8">
    <source>
        <dbReference type="Proteomes" id="UP000264071"/>
    </source>
</evidence>
<evidence type="ECO:0000256" key="4">
    <source>
        <dbReference type="ARBA" id="ARBA00022833"/>
    </source>
</evidence>
<evidence type="ECO:0000256" key="5">
    <source>
        <dbReference type="SAM" id="SignalP"/>
    </source>
</evidence>
<dbReference type="AlphaFoldDB" id="A0A3D4V9Z5"/>
<feature type="domain" description="Peptidase metallopeptidase" evidence="6">
    <location>
        <begin position="106"/>
        <end position="261"/>
    </location>
</feature>
<keyword evidence="4" id="KW-0862">Zinc</keyword>
<keyword evidence="3" id="KW-0378">Hydrolase</keyword>
<dbReference type="SMART" id="SM00235">
    <property type="entry name" value="ZnMc"/>
    <property type="match status" value="1"/>
</dbReference>
<accession>A0A3D4V9Z5</accession>
<dbReference type="SUPFAM" id="SSF55486">
    <property type="entry name" value="Metalloproteases ('zincins'), catalytic domain"/>
    <property type="match status" value="1"/>
</dbReference>
<evidence type="ECO:0000259" key="6">
    <source>
        <dbReference type="SMART" id="SM00235"/>
    </source>
</evidence>
<dbReference type="InterPro" id="IPR006026">
    <property type="entry name" value="Peptidase_Metallo"/>
</dbReference>
<keyword evidence="1" id="KW-0645">Protease</keyword>
<protein>
    <recommendedName>
        <fullName evidence="6">Peptidase metallopeptidase domain-containing protein</fullName>
    </recommendedName>
</protein>
<evidence type="ECO:0000313" key="7">
    <source>
        <dbReference type="EMBL" id="HCT57939.1"/>
    </source>
</evidence>
<evidence type="ECO:0000256" key="3">
    <source>
        <dbReference type="ARBA" id="ARBA00022801"/>
    </source>
</evidence>
<dbReference type="Gene3D" id="3.40.390.10">
    <property type="entry name" value="Collagenase (Catalytic Domain)"/>
    <property type="match status" value="1"/>
</dbReference>
<proteinExistence type="predicted"/>
<dbReference type="GO" id="GO:0008270">
    <property type="term" value="F:zinc ion binding"/>
    <property type="evidence" value="ECO:0007669"/>
    <property type="project" value="InterPro"/>
</dbReference>
<feature type="signal peptide" evidence="5">
    <location>
        <begin position="1"/>
        <end position="25"/>
    </location>
</feature>
<dbReference type="PROSITE" id="PS51257">
    <property type="entry name" value="PROKAR_LIPOPROTEIN"/>
    <property type="match status" value="1"/>
</dbReference>
<dbReference type="InterPro" id="IPR024079">
    <property type="entry name" value="MetalloPept_cat_dom_sf"/>
</dbReference>
<evidence type="ECO:0000256" key="2">
    <source>
        <dbReference type="ARBA" id="ARBA00022723"/>
    </source>
</evidence>
<reference evidence="7 8" key="1">
    <citation type="journal article" date="2018" name="Nat. Biotechnol.">
        <title>A standardized bacterial taxonomy based on genome phylogeny substantially revises the tree of life.</title>
        <authorList>
            <person name="Parks D.H."/>
            <person name="Chuvochina M."/>
            <person name="Waite D.W."/>
            <person name="Rinke C."/>
            <person name="Skarshewski A."/>
            <person name="Chaumeil P.A."/>
            <person name="Hugenholtz P."/>
        </authorList>
    </citation>
    <scope>NUCLEOTIDE SEQUENCE [LARGE SCALE GENOMIC DNA]</scope>
    <source>
        <strain evidence="7">UBA8844</strain>
    </source>
</reference>
<dbReference type="GO" id="GO:0031012">
    <property type="term" value="C:extracellular matrix"/>
    <property type="evidence" value="ECO:0007669"/>
    <property type="project" value="InterPro"/>
</dbReference>
<dbReference type="EMBL" id="DPIY01000010">
    <property type="protein sequence ID" value="HCT57939.1"/>
    <property type="molecule type" value="Genomic_DNA"/>
</dbReference>
<dbReference type="GO" id="GO:0006508">
    <property type="term" value="P:proteolysis"/>
    <property type="evidence" value="ECO:0007669"/>
    <property type="project" value="UniProtKB-KW"/>
</dbReference>
<sequence length="267" mass="28970">MKPAETLLACCVVGLACFIGGQAMASADDAPRMAPTQHESDGAIDLRSGRVPMKRPSLHGEELLVSVPLLTPNERPAMPVEDIRQRLSLGMDGTYLGDLLLARDSAIARWPDRTTRPLRVFIRDGESLSAWNPDFLPAVRDAFDTWAQAGLPLRFTFVIDSASADVHVRFVDGFANGISGRTVWSRDANYWLVASDIQLAVLHAGGTTVTPPQMRAIALHEVGHLIGLDHTVGTEDIMSARVRVRELSEADRATARLVYAVPAGVVK</sequence>
<dbReference type="Pfam" id="PF00413">
    <property type="entry name" value="Peptidase_M10"/>
    <property type="match status" value="1"/>
</dbReference>
<feature type="chain" id="PRO_5017692301" description="Peptidase metallopeptidase domain-containing protein" evidence="5">
    <location>
        <begin position="26"/>
        <end position="267"/>
    </location>
</feature>
<dbReference type="GO" id="GO:0004222">
    <property type="term" value="F:metalloendopeptidase activity"/>
    <property type="evidence" value="ECO:0007669"/>
    <property type="project" value="InterPro"/>
</dbReference>
<evidence type="ECO:0000256" key="1">
    <source>
        <dbReference type="ARBA" id="ARBA00022670"/>
    </source>
</evidence>
<organism evidence="7 8">
    <name type="scientific">Gemmatimonas aurantiaca</name>
    <dbReference type="NCBI Taxonomy" id="173480"/>
    <lineage>
        <taxon>Bacteria</taxon>
        <taxon>Pseudomonadati</taxon>
        <taxon>Gemmatimonadota</taxon>
        <taxon>Gemmatimonadia</taxon>
        <taxon>Gemmatimonadales</taxon>
        <taxon>Gemmatimonadaceae</taxon>
        <taxon>Gemmatimonas</taxon>
    </lineage>
</organism>
<comment type="caution">
    <text evidence="7">The sequence shown here is derived from an EMBL/GenBank/DDBJ whole genome shotgun (WGS) entry which is preliminary data.</text>
</comment>
<dbReference type="Proteomes" id="UP000264071">
    <property type="component" value="Unassembled WGS sequence"/>
</dbReference>
<gene>
    <name evidence="7" type="ORF">DGD08_12115</name>
</gene>
<keyword evidence="2" id="KW-0479">Metal-binding</keyword>
<name>A0A3D4V9Z5_9BACT</name>